<proteinExistence type="predicted"/>
<dbReference type="SUPFAM" id="SSF53756">
    <property type="entry name" value="UDP-Glycosyltransferase/glycogen phosphorylase"/>
    <property type="match status" value="1"/>
</dbReference>
<dbReference type="Gene3D" id="3.40.50.2000">
    <property type="entry name" value="Glycogen Phosphorylase B"/>
    <property type="match status" value="2"/>
</dbReference>
<organism evidence="3 4">
    <name type="scientific">Thiothrix lacustris</name>
    <dbReference type="NCBI Taxonomy" id="525917"/>
    <lineage>
        <taxon>Bacteria</taxon>
        <taxon>Pseudomonadati</taxon>
        <taxon>Pseudomonadota</taxon>
        <taxon>Gammaproteobacteria</taxon>
        <taxon>Thiotrichales</taxon>
        <taxon>Thiotrichaceae</taxon>
        <taxon>Thiothrix</taxon>
    </lineage>
</organism>
<dbReference type="CDD" id="cd03801">
    <property type="entry name" value="GT4_PimA-like"/>
    <property type="match status" value="1"/>
</dbReference>
<dbReference type="Proteomes" id="UP000192491">
    <property type="component" value="Unassembled WGS sequence"/>
</dbReference>
<protein>
    <recommendedName>
        <fullName evidence="5">Glycosyltransferase 2-like domain-containing protein</fullName>
    </recommendedName>
</protein>
<dbReference type="InterPro" id="IPR029044">
    <property type="entry name" value="Nucleotide-diphossugar_trans"/>
</dbReference>
<dbReference type="InterPro" id="IPR001173">
    <property type="entry name" value="Glyco_trans_2-like"/>
</dbReference>
<dbReference type="InterPro" id="IPR027417">
    <property type="entry name" value="P-loop_NTPase"/>
</dbReference>
<accession>A0A1Y1QYQ0</accession>
<dbReference type="Pfam" id="PF00534">
    <property type="entry name" value="Glycos_transf_1"/>
    <property type="match status" value="1"/>
</dbReference>
<evidence type="ECO:0000259" key="1">
    <source>
        <dbReference type="Pfam" id="PF00534"/>
    </source>
</evidence>
<dbReference type="PANTHER" id="PTHR41244">
    <property type="entry name" value="RHAMNAN SYNTHESIS F"/>
    <property type="match status" value="1"/>
</dbReference>
<dbReference type="InterPro" id="IPR001296">
    <property type="entry name" value="Glyco_trans_1"/>
</dbReference>
<name>A0A1Y1QYQ0_9GAMM</name>
<gene>
    <name evidence="3" type="ORF">BWK73_02610</name>
</gene>
<evidence type="ECO:0000313" key="3">
    <source>
        <dbReference type="EMBL" id="OQX16846.1"/>
    </source>
</evidence>
<dbReference type="GO" id="GO:0016757">
    <property type="term" value="F:glycosyltransferase activity"/>
    <property type="evidence" value="ECO:0007669"/>
    <property type="project" value="InterPro"/>
</dbReference>
<dbReference type="Gene3D" id="3.20.20.80">
    <property type="entry name" value="Glycosidases"/>
    <property type="match status" value="1"/>
</dbReference>
<dbReference type="SUPFAM" id="SSF52540">
    <property type="entry name" value="P-loop containing nucleoside triphosphate hydrolases"/>
    <property type="match status" value="1"/>
</dbReference>
<feature type="domain" description="Glycosyl transferase family 1" evidence="1">
    <location>
        <begin position="1022"/>
        <end position="1184"/>
    </location>
</feature>
<dbReference type="Pfam" id="PF14307">
    <property type="entry name" value="Glyco_tran_WbsX"/>
    <property type="match status" value="1"/>
</dbReference>
<sequence length="1492" mass="167883">MTQYILDGGAGRGRIVVVLGMHRSGTSAITKSLELLDVRLGSDLHPPGSDNPKGFWEDRECIEINENLLMYLGSAYDRLNLAWENFPSDPKISELMLKATQLVSKKLLVNDGSWGFKDPRTCRLLGFWNQVFLALRCTVSFVIVVRNPASVVASLGARNSIPAEKAYLLWLQHVLPALSFTKGAQRVVVDYDEFLANPRLQISRIASKFKLPLPDRNSSLVKDFESNFLEDDLRHSSFTAAELLLDSCASKMVSATYDLLCRFAKDIESLDDPRALEVIAALEARLKDASPAFDYINVLEEERRVLWQAVAERDGQISSLNQAGTERDDQISILNLAVAERDGQISSLNQAVNERDGQISSLNQAAADARRELAQVLASKSWRITKPLRFSRRVALSQPYVATRRALSDNSRALWRALPISFESKKKLKETLFKTLPRVFRWSKAYHAWSAFTAPINYSPITNVQDRVALETGGEYVPLIKVAPLDQKPAKLISFYLPQFHVIPENDEWWGEGFTEWTNVQPAQPQFHGHHQPHVPEGLGYYNLLDPAVQRRQVELAKLYGIEGFCFYFYWFGGKRLLEAPIENYLNDKALDLPFCLCWANENWSRRWDGLDSEILMAQQHSVEDDLAFIQHVARYMRDPRYIRINGKPLLLVYRPSLLPSAKDTASRWRDCCRGNGIGDIYLAYTQSFEAVDPAKYGFDAAIEFPPNNSAPPNITGSVAPLGDDFGSTVYDWRVFVERSEHYKQQPYTLFRSVCPSWDNTARRKNRGTVFLNSTPAFYQRWLENAIGDTHAHRPDPDERLIFVNAWNEWSEGAHLEPDSRYGYAWLQATRNALSGQTHVPDNQRKILLVAHDAHPHGAQMLALNLAKTLNQGMGFRVDLVCLGNGPLLNEYAKWATVHLLSENDPHGVEAVDLAKDLFARGHRTALVNTTVSGLFLETLVAQGIDCVALIHELKGVLCKNKLYGHAKAIAAYAAKIVFPAIEVVESFNGVAAIPADKIVIRPQGLYKRRDKSTSREWARGQLRRKLGLEDDAQIILGAGYADHRKGVDLFVAAGLAAAKNLPKACWVWIGHWEPGMQHAVENQLSQCPDMRGRFIFPGLQADTDLFYGGSDVYALTSREDPFPSVVLEALDAGVPVVGFEGAGGFVGLLNEGCGKLVPKENAEAFALAVANLLAKPEERDALGLRGAALINERFSFRRYVFDLLDLLDLNLARVSVVLPNYNYAHYLPERLESIINQDYPIYEIIFLDDCSKDESIQVAERMFRESGIDFRIIINEENSGSVFRQWKKGADLASGKYVWLAEADDSCSHGLIDELLNGFRTPGVVLSYCESQQIDEAGRLLANNYHTYVADVDAKHWLTHFVMDGRSEIVNSLSIKNTIPNVSAVLFEKNVLTNVLKNHFDLICSHRIAGDWFAYVFVLNEGKLAFSPKPLNKHRRHSGGMTISNINQSQLHEIRRMQEYIVEHYSVPVGKIEQARRYIESLQKEHGIAVH</sequence>
<comment type="caution">
    <text evidence="3">The sequence shown here is derived from an EMBL/GenBank/DDBJ whole genome shotgun (WGS) entry which is preliminary data.</text>
</comment>
<dbReference type="InterPro" id="IPR032719">
    <property type="entry name" value="WbsX"/>
</dbReference>
<dbReference type="CDD" id="cd11579">
    <property type="entry name" value="Glyco_tran_WbsX"/>
    <property type="match status" value="1"/>
</dbReference>
<dbReference type="Gene3D" id="3.40.50.300">
    <property type="entry name" value="P-loop containing nucleotide triphosphate hydrolases"/>
    <property type="match status" value="1"/>
</dbReference>
<reference evidence="3 4" key="1">
    <citation type="submission" date="2017-01" db="EMBL/GenBank/DDBJ databases">
        <title>Novel large sulfur bacteria in the metagenomes of groundwater-fed chemosynthetic microbial mats in the Lake Huron basin.</title>
        <authorList>
            <person name="Sharrar A.M."/>
            <person name="Flood B.E."/>
            <person name="Bailey J.V."/>
            <person name="Jones D.S."/>
            <person name="Biddanda B."/>
            <person name="Ruberg S.A."/>
            <person name="Marcus D.N."/>
            <person name="Dick G.J."/>
        </authorList>
    </citation>
    <scope>NUCLEOTIDE SEQUENCE [LARGE SCALE GENOMIC DNA]</scope>
    <source>
        <strain evidence="3">A8</strain>
    </source>
</reference>
<evidence type="ECO:0008006" key="5">
    <source>
        <dbReference type="Google" id="ProtNLM"/>
    </source>
</evidence>
<feature type="domain" description="Glycosyltransferase 2-like" evidence="2">
    <location>
        <begin position="1216"/>
        <end position="1347"/>
    </location>
</feature>
<evidence type="ECO:0000313" key="4">
    <source>
        <dbReference type="Proteomes" id="UP000192491"/>
    </source>
</evidence>
<dbReference type="PANTHER" id="PTHR41244:SF1">
    <property type="entry name" value="GLYCOSYLTRANSFERASE"/>
    <property type="match status" value="1"/>
</dbReference>
<dbReference type="Pfam" id="PF00535">
    <property type="entry name" value="Glycos_transf_2"/>
    <property type="match status" value="1"/>
</dbReference>
<evidence type="ECO:0000259" key="2">
    <source>
        <dbReference type="Pfam" id="PF00535"/>
    </source>
</evidence>
<dbReference type="Gene3D" id="3.90.550.10">
    <property type="entry name" value="Spore Coat Polysaccharide Biosynthesis Protein SpsA, Chain A"/>
    <property type="match status" value="1"/>
</dbReference>
<dbReference type="EMBL" id="MTEJ01000002">
    <property type="protein sequence ID" value="OQX16846.1"/>
    <property type="molecule type" value="Genomic_DNA"/>
</dbReference>
<dbReference type="SUPFAM" id="SSF53448">
    <property type="entry name" value="Nucleotide-diphospho-sugar transferases"/>
    <property type="match status" value="1"/>
</dbReference>